<evidence type="ECO:0000259" key="2">
    <source>
        <dbReference type="Pfam" id="PF02543"/>
    </source>
</evidence>
<dbReference type="Gene3D" id="3.30.420.40">
    <property type="match status" value="2"/>
</dbReference>
<gene>
    <name evidence="4" type="ORF">GA0070558_12561</name>
</gene>
<feature type="domain" description="Carbamoyltransferase" evidence="2">
    <location>
        <begin position="111"/>
        <end position="331"/>
    </location>
</feature>
<comment type="similarity">
    <text evidence="1">Belongs to the NodU/CmcH family.</text>
</comment>
<organism evidence="4 5">
    <name type="scientific">Micromonospora haikouensis</name>
    <dbReference type="NCBI Taxonomy" id="686309"/>
    <lineage>
        <taxon>Bacteria</taxon>
        <taxon>Bacillati</taxon>
        <taxon>Actinomycetota</taxon>
        <taxon>Actinomycetes</taxon>
        <taxon>Micromonosporales</taxon>
        <taxon>Micromonosporaceae</taxon>
        <taxon>Micromonospora</taxon>
    </lineage>
</organism>
<dbReference type="Pfam" id="PF16861">
    <property type="entry name" value="Carbam_trans_C"/>
    <property type="match status" value="1"/>
</dbReference>
<name>A0A1C4XI47_9ACTN</name>
<dbReference type="InterPro" id="IPR038152">
    <property type="entry name" value="Carbam_trans_C_sf"/>
</dbReference>
<dbReference type="EMBL" id="FMCW01000025">
    <property type="protein sequence ID" value="SCF07841.1"/>
    <property type="molecule type" value="Genomic_DNA"/>
</dbReference>
<dbReference type="InterPro" id="IPR043129">
    <property type="entry name" value="ATPase_NBD"/>
</dbReference>
<dbReference type="Pfam" id="PF02543">
    <property type="entry name" value="Carbam_trans_N"/>
    <property type="match status" value="2"/>
</dbReference>
<dbReference type="InterPro" id="IPR051338">
    <property type="entry name" value="NodU/CmcH_Carbamoyltrnsfr"/>
</dbReference>
<proteinExistence type="inferred from homology"/>
<dbReference type="CDD" id="cd24098">
    <property type="entry name" value="ASKHA_NBD_TobZ_N"/>
    <property type="match status" value="1"/>
</dbReference>
<evidence type="ECO:0000256" key="1">
    <source>
        <dbReference type="ARBA" id="ARBA00006129"/>
    </source>
</evidence>
<dbReference type="InterPro" id="IPR003696">
    <property type="entry name" value="Carbtransf_dom"/>
</dbReference>
<evidence type="ECO:0000313" key="5">
    <source>
        <dbReference type="Proteomes" id="UP000199375"/>
    </source>
</evidence>
<dbReference type="Proteomes" id="UP000199375">
    <property type="component" value="Unassembled WGS sequence"/>
</dbReference>
<dbReference type="SUPFAM" id="SSF53067">
    <property type="entry name" value="Actin-like ATPase domain"/>
    <property type="match status" value="1"/>
</dbReference>
<evidence type="ECO:0000313" key="4">
    <source>
        <dbReference type="EMBL" id="SCF07841.1"/>
    </source>
</evidence>
<evidence type="ECO:0000259" key="3">
    <source>
        <dbReference type="Pfam" id="PF16861"/>
    </source>
</evidence>
<dbReference type="PANTHER" id="PTHR34847:SF1">
    <property type="entry name" value="NODULATION PROTEIN U"/>
    <property type="match status" value="1"/>
</dbReference>
<keyword evidence="4" id="KW-0808">Transferase</keyword>
<protein>
    <submittedName>
        <fullName evidence="4">Carbamoyltransferase</fullName>
    </submittedName>
</protein>
<dbReference type="GO" id="GO:0016740">
    <property type="term" value="F:transferase activity"/>
    <property type="evidence" value="ECO:0007669"/>
    <property type="project" value="UniProtKB-KW"/>
</dbReference>
<sequence>MNVVGVSAFYHDSACAVVVDGRLVAAAQEERFTRRRHDRDAPLYAYRSCLELAGIGPADVDLLAYYENPRRKLSRQLWLALADDADPGRMPRLDATQPERELRERLGFDGPFVTVDHHEAHAANAFYCSGFEEAALFTADAVGEWTTTSYGVGDGDGIQITGEVPFPHSLGLLYSAVTAFLGFSVNGDEYKVMGLAAYGRPRYYDRLAELVTTGPDGQFRLDAGLVLPRLGGPLYPDSLAARLGVTPRLPGGEIAETHRDLASSVQLLLEDLLGQALEYLHSAHPSENLCYAGGVALNCVANSRLRRRGPFRHWFVPPAPGDAGSAVGAALLAHHRADGDRHVRRLADARLGAAPGRGALTAVLTEADVAYEDYTGRESDLLERVTDLLVQGAVLGWHQGRMEFGPRALGGRSILADPRDPAMRDRINQRVKKREEFRPFAPAVVAERAADLFELDVDSPFMLETAAVRPGVTLPAVSHVDGSARIQTVARDVAPRFHALLTCFGRRTGMPVLLNTSFNVAGEPIVNDALDALSCFVRAGLDALVVDDILVLRAAVPPAWRDHLSRAADRHAPRVHNDSYSFFL</sequence>
<feature type="domain" description="Carbamoyltransferase C-terminal" evidence="3">
    <location>
        <begin position="387"/>
        <end position="552"/>
    </location>
</feature>
<dbReference type="InterPro" id="IPR031730">
    <property type="entry name" value="Carbam_trans_C"/>
</dbReference>
<dbReference type="Gene3D" id="3.90.870.20">
    <property type="entry name" value="Carbamoyltransferase, C-terminal domain"/>
    <property type="match status" value="1"/>
</dbReference>
<reference evidence="4 5" key="1">
    <citation type="submission" date="2016-06" db="EMBL/GenBank/DDBJ databases">
        <authorList>
            <person name="Kjaerup R.B."/>
            <person name="Dalgaard T.S."/>
            <person name="Juul-Madsen H.R."/>
        </authorList>
    </citation>
    <scope>NUCLEOTIDE SEQUENCE [LARGE SCALE GENOMIC DNA]</scope>
    <source>
        <strain evidence="4 5">DSM 45626</strain>
    </source>
</reference>
<accession>A0A1C4XI47</accession>
<dbReference type="AlphaFoldDB" id="A0A1C4XI47"/>
<feature type="domain" description="Carbamoyltransferase" evidence="2">
    <location>
        <begin position="3"/>
        <end position="70"/>
    </location>
</feature>
<dbReference type="PANTHER" id="PTHR34847">
    <property type="entry name" value="NODULATION PROTEIN U"/>
    <property type="match status" value="1"/>
</dbReference>